<evidence type="ECO:0000313" key="2">
    <source>
        <dbReference type="EMBL" id="MBE9069857.1"/>
    </source>
</evidence>
<dbReference type="InterPro" id="IPR011990">
    <property type="entry name" value="TPR-like_helical_dom_sf"/>
</dbReference>
<comment type="caution">
    <text evidence="2">The sequence shown here is derived from an EMBL/GenBank/DDBJ whole genome shotgun (WGS) entry which is preliminary data.</text>
</comment>
<dbReference type="EMBL" id="JADEXP010000332">
    <property type="protein sequence ID" value="MBE9069857.1"/>
    <property type="molecule type" value="Genomic_DNA"/>
</dbReference>
<dbReference type="AlphaFoldDB" id="A0A928ZYI7"/>
<evidence type="ECO:0008006" key="4">
    <source>
        <dbReference type="Google" id="ProtNLM"/>
    </source>
</evidence>
<keyword evidence="1" id="KW-0732">Signal</keyword>
<reference evidence="2" key="1">
    <citation type="submission" date="2020-10" db="EMBL/GenBank/DDBJ databases">
        <authorList>
            <person name="Castelo-Branco R."/>
            <person name="Eusebio N."/>
            <person name="Adriana R."/>
            <person name="Vieira A."/>
            <person name="Brugerolle De Fraissinette N."/>
            <person name="Rezende De Castro R."/>
            <person name="Schneider M.P."/>
            <person name="Vasconcelos V."/>
            <person name="Leao P.N."/>
        </authorList>
    </citation>
    <scope>NUCLEOTIDE SEQUENCE</scope>
    <source>
        <strain evidence="2">LEGE 11479</strain>
    </source>
</reference>
<dbReference type="Proteomes" id="UP000615026">
    <property type="component" value="Unassembled WGS sequence"/>
</dbReference>
<protein>
    <recommendedName>
        <fullName evidence="4">Tetratricopeptide repeat protein</fullName>
    </recommendedName>
</protein>
<evidence type="ECO:0000256" key="1">
    <source>
        <dbReference type="SAM" id="SignalP"/>
    </source>
</evidence>
<name>A0A928ZYI7_LEPEC</name>
<proteinExistence type="predicted"/>
<feature type="signal peptide" evidence="1">
    <location>
        <begin position="1"/>
        <end position="33"/>
    </location>
</feature>
<dbReference type="RefSeq" id="WP_193995745.1">
    <property type="nucleotide sequence ID" value="NZ_JADEXP010000332.1"/>
</dbReference>
<sequence>MTININMRSIKTTKNILLCVVAFLMASCSQVHTKVSNDSERLLALEMLELENQYKEVPPQSSKLLNAILNEGVAVLGKKATEPETAEEAIAAAIMVSRVLAQNNFFQPIKYEDTPYTLGQALAPKNLLDEEIDAILAFEANNIRKQYYDSTKPIYLVDCDMASLIMFSIFERLGWDTRLVKAPMHMFLRWHLPNGSTVNWDWSNWNSFEDEDYFLAYGATAEEQRKQGTYLQSLSKNETRGNFIGLIGSSLDNKEKSRALMEKSIKLAPNNPTNLNNLAWLYATDPDFSIEYSEVAIMLAHRSVAADISYMNRLGTLACAYAADGNWNLAIGIKKGLIERHRSTIHFENYQKNLKRIEQKKLCEY</sequence>
<evidence type="ECO:0000313" key="3">
    <source>
        <dbReference type="Proteomes" id="UP000615026"/>
    </source>
</evidence>
<feature type="chain" id="PRO_5037368169" description="Tetratricopeptide repeat protein" evidence="1">
    <location>
        <begin position="34"/>
        <end position="365"/>
    </location>
</feature>
<keyword evidence="3" id="KW-1185">Reference proteome</keyword>
<accession>A0A928ZYI7</accession>
<organism evidence="2 3">
    <name type="scientific">Leptolyngbya cf. ectocarpi LEGE 11479</name>
    <dbReference type="NCBI Taxonomy" id="1828722"/>
    <lineage>
        <taxon>Bacteria</taxon>
        <taxon>Bacillati</taxon>
        <taxon>Cyanobacteriota</taxon>
        <taxon>Cyanophyceae</taxon>
        <taxon>Leptolyngbyales</taxon>
        <taxon>Leptolyngbyaceae</taxon>
        <taxon>Leptolyngbya group</taxon>
        <taxon>Leptolyngbya</taxon>
    </lineage>
</organism>
<dbReference type="Gene3D" id="1.25.40.10">
    <property type="entry name" value="Tetratricopeptide repeat domain"/>
    <property type="match status" value="1"/>
</dbReference>
<gene>
    <name evidence="2" type="ORF">IQ260_24750</name>
</gene>
<dbReference type="SUPFAM" id="SSF48452">
    <property type="entry name" value="TPR-like"/>
    <property type="match status" value="1"/>
</dbReference>